<dbReference type="InterPro" id="IPR036388">
    <property type="entry name" value="WH-like_DNA-bd_sf"/>
</dbReference>
<dbReference type="STRING" id="1838286.Verru16b_01881"/>
<gene>
    <name evidence="8" type="primary">sigL</name>
    <name evidence="8" type="ORF">Verru16b_01881</name>
</gene>
<name>A0A1D8AV98_9BACT</name>
<dbReference type="CDD" id="cd06171">
    <property type="entry name" value="Sigma70_r4"/>
    <property type="match status" value="1"/>
</dbReference>
<keyword evidence="2" id="KW-0805">Transcription regulation</keyword>
<dbReference type="AlphaFoldDB" id="A0A1D8AV98"/>
<dbReference type="NCBIfam" id="TIGR02937">
    <property type="entry name" value="sigma70-ECF"/>
    <property type="match status" value="1"/>
</dbReference>
<dbReference type="Pfam" id="PF08281">
    <property type="entry name" value="Sigma70_r4_2"/>
    <property type="match status" value="1"/>
</dbReference>
<evidence type="ECO:0000256" key="5">
    <source>
        <dbReference type="SAM" id="MobiDB-lite"/>
    </source>
</evidence>
<feature type="domain" description="RNA polymerase sigma factor 70 region 4 type 2" evidence="7">
    <location>
        <begin position="125"/>
        <end position="176"/>
    </location>
</feature>
<dbReference type="InterPro" id="IPR013324">
    <property type="entry name" value="RNA_pol_sigma_r3/r4-like"/>
</dbReference>
<dbReference type="PANTHER" id="PTHR43133">
    <property type="entry name" value="RNA POLYMERASE ECF-TYPE SIGMA FACTO"/>
    <property type="match status" value="1"/>
</dbReference>
<dbReference type="PANTHER" id="PTHR43133:SF51">
    <property type="entry name" value="RNA POLYMERASE SIGMA FACTOR"/>
    <property type="match status" value="1"/>
</dbReference>
<evidence type="ECO:0000313" key="8">
    <source>
        <dbReference type="EMBL" id="AOS44812.1"/>
    </source>
</evidence>
<dbReference type="Proteomes" id="UP000095228">
    <property type="component" value="Chromosome"/>
</dbReference>
<dbReference type="GO" id="GO:0016987">
    <property type="term" value="F:sigma factor activity"/>
    <property type="evidence" value="ECO:0007669"/>
    <property type="project" value="UniProtKB-KW"/>
</dbReference>
<dbReference type="InterPro" id="IPR007627">
    <property type="entry name" value="RNA_pol_sigma70_r2"/>
</dbReference>
<dbReference type="Gene3D" id="1.10.10.10">
    <property type="entry name" value="Winged helix-like DNA-binding domain superfamily/Winged helix DNA-binding domain"/>
    <property type="match status" value="1"/>
</dbReference>
<evidence type="ECO:0000259" key="6">
    <source>
        <dbReference type="Pfam" id="PF04542"/>
    </source>
</evidence>
<sequence>MTGAGRVNNEPQQSDESLDASSLVQTAVSQHRAPLLRYATRLLRGDADRAQDVVQDTFVRLMAQPPEQVDGHVAEWLFTVCRNRVTDVLRKEGRMSLFAEGQVDRLIAAEPRPGAGLERAEQHAAVLKLIEQLPHNQQEVVRLKFQNGFSYQEISRITSLSVTNVGFILHTAIKRLRQEMIAQPE</sequence>
<dbReference type="SUPFAM" id="SSF88946">
    <property type="entry name" value="Sigma2 domain of RNA polymerase sigma factors"/>
    <property type="match status" value="1"/>
</dbReference>
<dbReference type="GO" id="GO:0006352">
    <property type="term" value="P:DNA-templated transcription initiation"/>
    <property type="evidence" value="ECO:0007669"/>
    <property type="project" value="InterPro"/>
</dbReference>
<dbReference type="GO" id="GO:0003677">
    <property type="term" value="F:DNA binding"/>
    <property type="evidence" value="ECO:0007669"/>
    <property type="project" value="InterPro"/>
</dbReference>
<keyword evidence="4" id="KW-0804">Transcription</keyword>
<dbReference type="InterPro" id="IPR039425">
    <property type="entry name" value="RNA_pol_sigma-70-like"/>
</dbReference>
<protein>
    <submittedName>
        <fullName evidence="8">ECF RNA polymerase sigma factor SigL</fullName>
    </submittedName>
</protein>
<keyword evidence="3" id="KW-0731">Sigma factor</keyword>
<dbReference type="InterPro" id="IPR013249">
    <property type="entry name" value="RNA_pol_sigma70_r4_t2"/>
</dbReference>
<dbReference type="Gene3D" id="1.10.1740.10">
    <property type="match status" value="1"/>
</dbReference>
<proteinExistence type="inferred from homology"/>
<dbReference type="EMBL" id="CP016094">
    <property type="protein sequence ID" value="AOS44812.1"/>
    <property type="molecule type" value="Genomic_DNA"/>
</dbReference>
<feature type="domain" description="RNA polymerase sigma-70 region 2" evidence="6">
    <location>
        <begin position="28"/>
        <end position="94"/>
    </location>
</feature>
<feature type="region of interest" description="Disordered" evidence="5">
    <location>
        <begin position="1"/>
        <end position="24"/>
    </location>
</feature>
<reference evidence="8 9" key="1">
    <citation type="submission" date="2016-06" db="EMBL/GenBank/DDBJ databases">
        <title>Three novel species with peptidoglycan cell walls form the new genus Lacunisphaera gen. nov. in the family Opitutaceae of the verrucomicrobial subdivision 4.</title>
        <authorList>
            <person name="Rast P."/>
            <person name="Gloeckner I."/>
            <person name="Jogler M."/>
            <person name="Boedeker C."/>
            <person name="Jeske O."/>
            <person name="Wiegand S."/>
            <person name="Reinhardt R."/>
            <person name="Schumann P."/>
            <person name="Rohde M."/>
            <person name="Spring S."/>
            <person name="Gloeckner F.O."/>
            <person name="Jogler C."/>
        </authorList>
    </citation>
    <scope>NUCLEOTIDE SEQUENCE [LARGE SCALE GENOMIC DNA]</scope>
    <source>
        <strain evidence="8 9">IG16b</strain>
    </source>
</reference>
<evidence type="ECO:0000256" key="1">
    <source>
        <dbReference type="ARBA" id="ARBA00010641"/>
    </source>
</evidence>
<dbReference type="InterPro" id="IPR013325">
    <property type="entry name" value="RNA_pol_sigma_r2"/>
</dbReference>
<dbReference type="KEGG" id="obg:Verru16b_01881"/>
<evidence type="ECO:0000256" key="2">
    <source>
        <dbReference type="ARBA" id="ARBA00023015"/>
    </source>
</evidence>
<evidence type="ECO:0000259" key="7">
    <source>
        <dbReference type="Pfam" id="PF08281"/>
    </source>
</evidence>
<keyword evidence="9" id="KW-1185">Reference proteome</keyword>
<feature type="compositionally biased region" description="Polar residues" evidence="5">
    <location>
        <begin position="9"/>
        <end position="24"/>
    </location>
</feature>
<dbReference type="InterPro" id="IPR014284">
    <property type="entry name" value="RNA_pol_sigma-70_dom"/>
</dbReference>
<accession>A0A1D8AV98</accession>
<comment type="similarity">
    <text evidence="1">Belongs to the sigma-70 factor family. ECF subfamily.</text>
</comment>
<dbReference type="SUPFAM" id="SSF88659">
    <property type="entry name" value="Sigma3 and sigma4 domains of RNA polymerase sigma factors"/>
    <property type="match status" value="1"/>
</dbReference>
<dbReference type="Pfam" id="PF04542">
    <property type="entry name" value="Sigma70_r2"/>
    <property type="match status" value="1"/>
</dbReference>
<evidence type="ECO:0000256" key="4">
    <source>
        <dbReference type="ARBA" id="ARBA00023163"/>
    </source>
</evidence>
<evidence type="ECO:0000256" key="3">
    <source>
        <dbReference type="ARBA" id="ARBA00023082"/>
    </source>
</evidence>
<evidence type="ECO:0000313" key="9">
    <source>
        <dbReference type="Proteomes" id="UP000095228"/>
    </source>
</evidence>
<organism evidence="8 9">
    <name type="scientific">Lacunisphaera limnophila</name>
    <dbReference type="NCBI Taxonomy" id="1838286"/>
    <lineage>
        <taxon>Bacteria</taxon>
        <taxon>Pseudomonadati</taxon>
        <taxon>Verrucomicrobiota</taxon>
        <taxon>Opitutia</taxon>
        <taxon>Opitutales</taxon>
        <taxon>Opitutaceae</taxon>
        <taxon>Lacunisphaera</taxon>
    </lineage>
</organism>